<gene>
    <name evidence="2" type="ORF">B0H16DRAFT_1697954</name>
</gene>
<organism evidence="2 3">
    <name type="scientific">Mycena metata</name>
    <dbReference type="NCBI Taxonomy" id="1033252"/>
    <lineage>
        <taxon>Eukaryota</taxon>
        <taxon>Fungi</taxon>
        <taxon>Dikarya</taxon>
        <taxon>Basidiomycota</taxon>
        <taxon>Agaricomycotina</taxon>
        <taxon>Agaricomycetes</taxon>
        <taxon>Agaricomycetidae</taxon>
        <taxon>Agaricales</taxon>
        <taxon>Marasmiineae</taxon>
        <taxon>Mycenaceae</taxon>
        <taxon>Mycena</taxon>
    </lineage>
</organism>
<comment type="caution">
    <text evidence="2">The sequence shown here is derived from an EMBL/GenBank/DDBJ whole genome shotgun (WGS) entry which is preliminary data.</text>
</comment>
<reference evidence="2" key="1">
    <citation type="submission" date="2023-03" db="EMBL/GenBank/DDBJ databases">
        <title>Massive genome expansion in bonnet fungi (Mycena s.s.) driven by repeated elements and novel gene families across ecological guilds.</title>
        <authorList>
            <consortium name="Lawrence Berkeley National Laboratory"/>
            <person name="Harder C.B."/>
            <person name="Miyauchi S."/>
            <person name="Viragh M."/>
            <person name="Kuo A."/>
            <person name="Thoen E."/>
            <person name="Andreopoulos B."/>
            <person name="Lu D."/>
            <person name="Skrede I."/>
            <person name="Drula E."/>
            <person name="Henrissat B."/>
            <person name="Morin E."/>
            <person name="Kohler A."/>
            <person name="Barry K."/>
            <person name="LaButti K."/>
            <person name="Morin E."/>
            <person name="Salamov A."/>
            <person name="Lipzen A."/>
            <person name="Mereny Z."/>
            <person name="Hegedus B."/>
            <person name="Baldrian P."/>
            <person name="Stursova M."/>
            <person name="Weitz H."/>
            <person name="Taylor A."/>
            <person name="Grigoriev I.V."/>
            <person name="Nagy L.G."/>
            <person name="Martin F."/>
            <person name="Kauserud H."/>
        </authorList>
    </citation>
    <scope>NUCLEOTIDE SEQUENCE</scope>
    <source>
        <strain evidence="2">CBHHK182m</strain>
    </source>
</reference>
<protein>
    <submittedName>
        <fullName evidence="2">Uncharacterized protein</fullName>
    </submittedName>
</protein>
<evidence type="ECO:0000256" key="1">
    <source>
        <dbReference type="SAM" id="MobiDB-lite"/>
    </source>
</evidence>
<sequence>MTLDRPDADPPPVYDSRTMTDSKKEDGATTSGPQPRYIYYRVYAPDGAIPSKSAFDSSNPFVGRIAARSVPPPHNVTSLKGCFVKTENFNDPTGLRTVLYLNPAAQAPMQNSARVAILGAGSTPGSTPETVFALVFIEELTVAEKVAVGELEVGENRGHNPEYLYYHLFTQFGEDTSTVSFDLGEPALGRIKKIDICPPHTPATIKRCIARAERKPICAYAAQLYADISSDMAMADDFFISLFRDDCVGSTADKPMVLVQPERRVGLYNVPIKVIAVAEYGGFKPQIGTILYTDGIQEGYVGCNASNTCGSTQRDGCEQFRFMYGITYHPLPGLTQGTQDLTR</sequence>
<feature type="region of interest" description="Disordered" evidence="1">
    <location>
        <begin position="1"/>
        <end position="33"/>
    </location>
</feature>
<name>A0AAD7HRN5_9AGAR</name>
<feature type="compositionally biased region" description="Basic and acidic residues" evidence="1">
    <location>
        <begin position="18"/>
        <end position="27"/>
    </location>
</feature>
<proteinExistence type="predicted"/>
<accession>A0AAD7HRN5</accession>
<dbReference type="AlphaFoldDB" id="A0AAD7HRN5"/>
<evidence type="ECO:0000313" key="3">
    <source>
        <dbReference type="Proteomes" id="UP001215598"/>
    </source>
</evidence>
<dbReference type="EMBL" id="JARKIB010000184">
    <property type="protein sequence ID" value="KAJ7726795.1"/>
    <property type="molecule type" value="Genomic_DNA"/>
</dbReference>
<evidence type="ECO:0000313" key="2">
    <source>
        <dbReference type="EMBL" id="KAJ7726795.1"/>
    </source>
</evidence>
<dbReference type="Proteomes" id="UP001215598">
    <property type="component" value="Unassembled WGS sequence"/>
</dbReference>
<keyword evidence="3" id="KW-1185">Reference proteome</keyword>